<feature type="active site" evidence="3">
    <location>
        <position position="107"/>
    </location>
</feature>
<evidence type="ECO:0000256" key="2">
    <source>
        <dbReference type="ARBA" id="ARBA00023157"/>
    </source>
</evidence>
<protein>
    <submittedName>
        <fullName evidence="5">Ribonuclease T2 domain containing protein-like protein</fullName>
    </submittedName>
</protein>
<dbReference type="CDD" id="cd01061">
    <property type="entry name" value="RNase_T2_euk"/>
    <property type="match status" value="1"/>
</dbReference>
<dbReference type="EMBL" id="NCKV01005165">
    <property type="protein sequence ID" value="RWS24249.1"/>
    <property type="molecule type" value="Genomic_DNA"/>
</dbReference>
<proteinExistence type="inferred from homology"/>
<dbReference type="GO" id="GO:0005576">
    <property type="term" value="C:extracellular region"/>
    <property type="evidence" value="ECO:0007669"/>
    <property type="project" value="TreeGrafter"/>
</dbReference>
<dbReference type="AlphaFoldDB" id="A0A443S9L9"/>
<dbReference type="PANTHER" id="PTHR11240:SF22">
    <property type="entry name" value="RIBONUCLEASE T2"/>
    <property type="match status" value="1"/>
</dbReference>
<dbReference type="Proteomes" id="UP000288716">
    <property type="component" value="Unassembled WGS sequence"/>
</dbReference>
<keyword evidence="6" id="KW-1185">Reference proteome</keyword>
<dbReference type="GO" id="GO:0006401">
    <property type="term" value="P:RNA catabolic process"/>
    <property type="evidence" value="ECO:0007669"/>
    <property type="project" value="TreeGrafter"/>
</dbReference>
<dbReference type="PROSITE" id="PS00530">
    <property type="entry name" value="RNASE_T2_1"/>
    <property type="match status" value="1"/>
</dbReference>
<dbReference type="Pfam" id="PF00445">
    <property type="entry name" value="Ribonuclease_T2"/>
    <property type="match status" value="1"/>
</dbReference>
<dbReference type="SUPFAM" id="SSF55895">
    <property type="entry name" value="Ribonuclease Rh-like"/>
    <property type="match status" value="1"/>
</dbReference>
<evidence type="ECO:0000313" key="6">
    <source>
        <dbReference type="Proteomes" id="UP000288716"/>
    </source>
</evidence>
<accession>A0A443S9L9</accession>
<evidence type="ECO:0000313" key="5">
    <source>
        <dbReference type="EMBL" id="RWS24249.1"/>
    </source>
</evidence>
<dbReference type="InterPro" id="IPR001568">
    <property type="entry name" value="RNase_T2-like"/>
</dbReference>
<name>A0A443S9L9_9ACAR</name>
<evidence type="ECO:0000256" key="4">
    <source>
        <dbReference type="RuleBase" id="RU004328"/>
    </source>
</evidence>
<comment type="similarity">
    <text evidence="1 4">Belongs to the RNase T2 family.</text>
</comment>
<evidence type="ECO:0000256" key="3">
    <source>
        <dbReference type="PIRSR" id="PIRSR633697-1"/>
    </source>
</evidence>
<evidence type="ECO:0000256" key="1">
    <source>
        <dbReference type="ARBA" id="ARBA00007469"/>
    </source>
</evidence>
<dbReference type="GO" id="GO:0033897">
    <property type="term" value="F:ribonuclease T2 activity"/>
    <property type="evidence" value="ECO:0007669"/>
    <property type="project" value="InterPro"/>
</dbReference>
<keyword evidence="2" id="KW-1015">Disulfide bond</keyword>
<dbReference type="InterPro" id="IPR033697">
    <property type="entry name" value="Ribonuclease_T2_eukaryotic"/>
</dbReference>
<dbReference type="PROSITE" id="PS00531">
    <property type="entry name" value="RNASE_T2_2"/>
    <property type="match status" value="1"/>
</dbReference>
<dbReference type="VEuPathDB" id="VectorBase:LDEU007792"/>
<reference evidence="5 6" key="1">
    <citation type="journal article" date="2018" name="Gigascience">
        <title>Genomes of trombidid mites reveal novel predicted allergens and laterally-transferred genes associated with secondary metabolism.</title>
        <authorList>
            <person name="Dong X."/>
            <person name="Chaisiri K."/>
            <person name="Xia D."/>
            <person name="Armstrong S.D."/>
            <person name="Fang Y."/>
            <person name="Donnelly M.J."/>
            <person name="Kadowaki T."/>
            <person name="McGarry J.W."/>
            <person name="Darby A.C."/>
            <person name="Makepeace B.L."/>
        </authorList>
    </citation>
    <scope>NUCLEOTIDE SEQUENCE [LARGE SCALE GENOMIC DNA]</scope>
    <source>
        <strain evidence="5">UoL-UT</strain>
    </source>
</reference>
<dbReference type="PANTHER" id="PTHR11240">
    <property type="entry name" value="RIBONUCLEASE T2"/>
    <property type="match status" value="1"/>
</dbReference>
<dbReference type="InterPro" id="IPR036430">
    <property type="entry name" value="RNase_T2-like_sf"/>
</dbReference>
<dbReference type="Gene3D" id="3.90.730.10">
    <property type="entry name" value="Ribonuclease T2-like"/>
    <property type="match status" value="1"/>
</dbReference>
<gene>
    <name evidence="5" type="ORF">B4U80_09260</name>
</gene>
<comment type="caution">
    <text evidence="5">The sequence shown here is derived from an EMBL/GenBank/DDBJ whole genome shotgun (WGS) entry which is preliminary data.</text>
</comment>
<feature type="active site" evidence="3">
    <location>
        <position position="111"/>
    </location>
</feature>
<sequence length="228" mass="26199">MYYSQTANGVTDGNSTEPICKPTQFDNYVFATRWPPSVCINQQCANATENWVIHGLWPNYKNDSWPQFCCKKWHFNVDNISSIVPQMENVWPNLETGKAYYSLWKHEWLKHGTCTYGQYNSELDYFDAALQVNSKYTIEQYLENAGIKPTDTAQNPVNTSMIHTALESKLNKKVHLECTNVKKEISPYPLLTTIFVCLDKQNLEPIDCTQKEAGCSDQLIIPSLKFPH</sequence>
<organism evidence="5 6">
    <name type="scientific">Leptotrombidium deliense</name>
    <dbReference type="NCBI Taxonomy" id="299467"/>
    <lineage>
        <taxon>Eukaryota</taxon>
        <taxon>Metazoa</taxon>
        <taxon>Ecdysozoa</taxon>
        <taxon>Arthropoda</taxon>
        <taxon>Chelicerata</taxon>
        <taxon>Arachnida</taxon>
        <taxon>Acari</taxon>
        <taxon>Acariformes</taxon>
        <taxon>Trombidiformes</taxon>
        <taxon>Prostigmata</taxon>
        <taxon>Anystina</taxon>
        <taxon>Parasitengona</taxon>
        <taxon>Trombiculoidea</taxon>
        <taxon>Trombiculidae</taxon>
        <taxon>Leptotrombidium</taxon>
    </lineage>
</organism>
<dbReference type="OrthoDB" id="6512877at2759"/>
<dbReference type="GO" id="GO:0003723">
    <property type="term" value="F:RNA binding"/>
    <property type="evidence" value="ECO:0007669"/>
    <property type="project" value="InterPro"/>
</dbReference>
<feature type="active site" evidence="3">
    <location>
        <position position="54"/>
    </location>
</feature>
<dbReference type="InterPro" id="IPR018188">
    <property type="entry name" value="RNase_T2_His_AS_1"/>
</dbReference>
<dbReference type="InterPro" id="IPR033130">
    <property type="entry name" value="RNase_T2_His_AS_2"/>
</dbReference>